<sequence length="126" mass="14144">MLDNEDIEFADILHSLGMQRRMALIVTYLANVGEASSREIGYATRLSQPEVSVAVRDLRDENLVSELEVKTGGKGRPSLVYTLIVPIDDIIKWFENEKLREHTEVMENLQKLKGMVSSRGLAAEPS</sequence>
<dbReference type="EMBL" id="JARFPK010000002">
    <property type="protein sequence ID" value="MDF0589691.1"/>
    <property type="molecule type" value="Genomic_DNA"/>
</dbReference>
<gene>
    <name evidence="2" type="ORF">P0O15_00665</name>
</gene>
<dbReference type="Pfam" id="PF01022">
    <property type="entry name" value="HTH_5"/>
    <property type="match status" value="1"/>
</dbReference>
<proteinExistence type="predicted"/>
<organism evidence="2 3">
    <name type="scientific">Candidatus Methanocrinis natronophilus</name>
    <dbReference type="NCBI Taxonomy" id="3033396"/>
    <lineage>
        <taxon>Archaea</taxon>
        <taxon>Methanobacteriati</taxon>
        <taxon>Methanobacteriota</taxon>
        <taxon>Stenosarchaea group</taxon>
        <taxon>Methanomicrobia</taxon>
        <taxon>Methanotrichales</taxon>
        <taxon>Methanotrichaceae</taxon>
        <taxon>Methanocrinis</taxon>
    </lineage>
</organism>
<keyword evidence="3" id="KW-1185">Reference proteome</keyword>
<feature type="domain" description="HTH arsR-type" evidence="1">
    <location>
        <begin position="24"/>
        <end position="65"/>
    </location>
</feature>
<comment type="caution">
    <text evidence="2">The sequence shown here is derived from an EMBL/GenBank/DDBJ whole genome shotgun (WGS) entry which is preliminary data.</text>
</comment>
<name>A0ABT5X4S8_9EURY</name>
<evidence type="ECO:0000313" key="2">
    <source>
        <dbReference type="EMBL" id="MDF0589691.1"/>
    </source>
</evidence>
<reference evidence="2 3" key="1">
    <citation type="submission" date="2023-03" db="EMBL/GenBank/DDBJ databases">
        <title>WGS of Methanotrichaceae archaeon Mx.</title>
        <authorList>
            <person name="Sorokin D.Y."/>
            <person name="Merkel A.Y."/>
        </authorList>
    </citation>
    <scope>NUCLEOTIDE SEQUENCE [LARGE SCALE GENOMIC DNA]</scope>
    <source>
        <strain evidence="2 3">Mx</strain>
    </source>
</reference>
<protein>
    <submittedName>
        <fullName evidence="2">ArsR family transcriptional regulator</fullName>
    </submittedName>
</protein>
<dbReference type="Proteomes" id="UP001220010">
    <property type="component" value="Unassembled WGS sequence"/>
</dbReference>
<dbReference type="InterPro" id="IPR036390">
    <property type="entry name" value="WH_DNA-bd_sf"/>
</dbReference>
<dbReference type="InterPro" id="IPR017185">
    <property type="entry name" value="UCP037373_trxn_reg"/>
</dbReference>
<dbReference type="PIRSF" id="PIRSF037373">
    <property type="entry name" value="UCP037373_trxn_reg"/>
    <property type="match status" value="1"/>
</dbReference>
<dbReference type="Gene3D" id="1.10.10.10">
    <property type="entry name" value="Winged helix-like DNA-binding domain superfamily/Winged helix DNA-binding domain"/>
    <property type="match status" value="1"/>
</dbReference>
<dbReference type="SUPFAM" id="SSF46785">
    <property type="entry name" value="Winged helix' DNA-binding domain"/>
    <property type="match status" value="1"/>
</dbReference>
<dbReference type="RefSeq" id="WP_316965453.1">
    <property type="nucleotide sequence ID" value="NZ_JARFPK010000002.1"/>
</dbReference>
<accession>A0ABT5X4S8</accession>
<evidence type="ECO:0000259" key="1">
    <source>
        <dbReference type="Pfam" id="PF01022"/>
    </source>
</evidence>
<dbReference type="InterPro" id="IPR001845">
    <property type="entry name" value="HTH_ArsR_DNA-bd_dom"/>
</dbReference>
<evidence type="ECO:0000313" key="3">
    <source>
        <dbReference type="Proteomes" id="UP001220010"/>
    </source>
</evidence>
<dbReference type="InterPro" id="IPR036388">
    <property type="entry name" value="WH-like_DNA-bd_sf"/>
</dbReference>